<dbReference type="PANTHER" id="PTHR48450">
    <property type="entry name" value="DUF1985 DOMAIN-CONTAINING PROTEIN"/>
    <property type="match status" value="1"/>
</dbReference>
<dbReference type="Proteomes" id="UP000222542">
    <property type="component" value="Unassembled WGS sequence"/>
</dbReference>
<organism evidence="2 3">
    <name type="scientific">Capsicum annuum</name>
    <name type="common">Capsicum pepper</name>
    <dbReference type="NCBI Taxonomy" id="4072"/>
    <lineage>
        <taxon>Eukaryota</taxon>
        <taxon>Viridiplantae</taxon>
        <taxon>Streptophyta</taxon>
        <taxon>Embryophyta</taxon>
        <taxon>Tracheophyta</taxon>
        <taxon>Spermatophyta</taxon>
        <taxon>Magnoliopsida</taxon>
        <taxon>eudicotyledons</taxon>
        <taxon>Gunneridae</taxon>
        <taxon>Pentapetalae</taxon>
        <taxon>asterids</taxon>
        <taxon>lamiids</taxon>
        <taxon>Solanales</taxon>
        <taxon>Solanaceae</taxon>
        <taxon>Solanoideae</taxon>
        <taxon>Capsiceae</taxon>
        <taxon>Capsicum</taxon>
    </lineage>
</organism>
<dbReference type="InterPro" id="IPR015410">
    <property type="entry name" value="DUF1985"/>
</dbReference>
<dbReference type="AlphaFoldDB" id="A0A2G2ZMG0"/>
<keyword evidence="3" id="KW-1185">Reference proteome</keyword>
<protein>
    <recommendedName>
        <fullName evidence="1">DUF1985 domain-containing protein</fullName>
    </recommendedName>
</protein>
<evidence type="ECO:0000313" key="2">
    <source>
        <dbReference type="EMBL" id="PHT83180.1"/>
    </source>
</evidence>
<reference evidence="2 3" key="1">
    <citation type="journal article" date="2014" name="Nat. Genet.">
        <title>Genome sequence of the hot pepper provides insights into the evolution of pungency in Capsicum species.</title>
        <authorList>
            <person name="Kim S."/>
            <person name="Park M."/>
            <person name="Yeom S.I."/>
            <person name="Kim Y.M."/>
            <person name="Lee J.M."/>
            <person name="Lee H.A."/>
            <person name="Seo E."/>
            <person name="Choi J."/>
            <person name="Cheong K."/>
            <person name="Kim K.T."/>
            <person name="Jung K."/>
            <person name="Lee G.W."/>
            <person name="Oh S.K."/>
            <person name="Bae C."/>
            <person name="Kim S.B."/>
            <person name="Lee H.Y."/>
            <person name="Kim S.Y."/>
            <person name="Kim M.S."/>
            <person name="Kang B.C."/>
            <person name="Jo Y.D."/>
            <person name="Yang H.B."/>
            <person name="Jeong H.J."/>
            <person name="Kang W.H."/>
            <person name="Kwon J.K."/>
            <person name="Shin C."/>
            <person name="Lim J.Y."/>
            <person name="Park J.H."/>
            <person name="Huh J.H."/>
            <person name="Kim J.S."/>
            <person name="Kim B.D."/>
            <person name="Cohen O."/>
            <person name="Paran I."/>
            <person name="Suh M.C."/>
            <person name="Lee S.B."/>
            <person name="Kim Y.K."/>
            <person name="Shin Y."/>
            <person name="Noh S.J."/>
            <person name="Park J."/>
            <person name="Seo Y.S."/>
            <person name="Kwon S.Y."/>
            <person name="Kim H.A."/>
            <person name="Park J.M."/>
            <person name="Kim H.J."/>
            <person name="Choi S.B."/>
            <person name="Bosland P.W."/>
            <person name="Reeves G."/>
            <person name="Jo S.H."/>
            <person name="Lee B.W."/>
            <person name="Cho H.T."/>
            <person name="Choi H.S."/>
            <person name="Lee M.S."/>
            <person name="Yu Y."/>
            <person name="Do Choi Y."/>
            <person name="Park B.S."/>
            <person name="van Deynze A."/>
            <person name="Ashrafi H."/>
            <person name="Hill T."/>
            <person name="Kim W.T."/>
            <person name="Pai H.S."/>
            <person name="Ahn H.K."/>
            <person name="Yeam I."/>
            <person name="Giovannoni J.J."/>
            <person name="Rose J.K."/>
            <person name="Sorensen I."/>
            <person name="Lee S.J."/>
            <person name="Kim R.W."/>
            <person name="Choi I.Y."/>
            <person name="Choi B.S."/>
            <person name="Lim J.S."/>
            <person name="Lee Y.H."/>
            <person name="Choi D."/>
        </authorList>
    </citation>
    <scope>NUCLEOTIDE SEQUENCE [LARGE SCALE GENOMIC DNA]</scope>
    <source>
        <strain evidence="3">cv. CM334</strain>
    </source>
</reference>
<evidence type="ECO:0000313" key="3">
    <source>
        <dbReference type="Proteomes" id="UP000222542"/>
    </source>
</evidence>
<dbReference type="Pfam" id="PF09331">
    <property type="entry name" value="DUF1985"/>
    <property type="match status" value="1"/>
</dbReference>
<dbReference type="Gramene" id="PHT83180">
    <property type="protein sequence ID" value="PHT83180"/>
    <property type="gene ID" value="T459_11623"/>
</dbReference>
<dbReference type="PANTHER" id="PTHR48450:SF1">
    <property type="entry name" value="DUF1985 DOMAIN-CONTAINING PROTEIN"/>
    <property type="match status" value="1"/>
</dbReference>
<reference evidence="2 3" key="2">
    <citation type="journal article" date="2017" name="Genome Biol.">
        <title>New reference genome sequences of hot pepper reveal the massive evolution of plant disease-resistance genes by retroduplication.</title>
        <authorList>
            <person name="Kim S."/>
            <person name="Park J."/>
            <person name="Yeom S.I."/>
            <person name="Kim Y.M."/>
            <person name="Seo E."/>
            <person name="Kim K.T."/>
            <person name="Kim M.S."/>
            <person name="Lee J.M."/>
            <person name="Cheong K."/>
            <person name="Shin H.S."/>
            <person name="Kim S.B."/>
            <person name="Han K."/>
            <person name="Lee J."/>
            <person name="Park M."/>
            <person name="Lee H.A."/>
            <person name="Lee H.Y."/>
            <person name="Lee Y."/>
            <person name="Oh S."/>
            <person name="Lee J.H."/>
            <person name="Choi E."/>
            <person name="Choi E."/>
            <person name="Lee S.E."/>
            <person name="Jeon J."/>
            <person name="Kim H."/>
            <person name="Choi G."/>
            <person name="Song H."/>
            <person name="Lee J."/>
            <person name="Lee S.C."/>
            <person name="Kwon J.K."/>
            <person name="Lee H.Y."/>
            <person name="Koo N."/>
            <person name="Hong Y."/>
            <person name="Kim R.W."/>
            <person name="Kang W.H."/>
            <person name="Huh J.H."/>
            <person name="Kang B.C."/>
            <person name="Yang T.J."/>
            <person name="Lee Y.H."/>
            <person name="Bennetzen J.L."/>
            <person name="Choi D."/>
        </authorList>
    </citation>
    <scope>NUCLEOTIDE SEQUENCE [LARGE SCALE GENOMIC DNA]</scope>
    <source>
        <strain evidence="3">cv. CM334</strain>
    </source>
</reference>
<dbReference type="EMBL" id="AYRZ02000004">
    <property type="protein sequence ID" value="PHT83180.1"/>
    <property type="molecule type" value="Genomic_DNA"/>
</dbReference>
<gene>
    <name evidence="2" type="ORF">T459_11623</name>
</gene>
<evidence type="ECO:0000259" key="1">
    <source>
        <dbReference type="Pfam" id="PF09331"/>
    </source>
</evidence>
<proteinExistence type="predicted"/>
<sequence>MDGETPFRRVTRGIEHVDKNNCGTPSFDLGVSQLYGDNACFIAELEEDKLRAETQMKSGNYHVKIQNSMRDCQSKDNSTSASKISMVNTSDSVFNISMPNRLMQTNFYGEEEPYNAILFQAFEDKVWGQNGDDALKISILYFIHHFIISDEIHTVLVLRIHFDVVEHEQNMDYCWGKEAFEELAKSISRKLTSNGQDY</sequence>
<accession>A0A2G2ZMG0</accession>
<comment type="caution">
    <text evidence="2">The sequence shown here is derived from an EMBL/GenBank/DDBJ whole genome shotgun (WGS) entry which is preliminary data.</text>
</comment>
<name>A0A2G2ZMG0_CAPAN</name>
<feature type="domain" description="DUF1985" evidence="1">
    <location>
        <begin position="100"/>
        <end position="186"/>
    </location>
</feature>